<dbReference type="PANTHER" id="PTHR10655:SF17">
    <property type="entry name" value="LYSOPHOSPHOLIPASE-LIKE PROTEIN 1"/>
    <property type="match status" value="1"/>
</dbReference>
<comment type="similarity">
    <text evidence="1">Belongs to the AB hydrolase superfamily. AB hydrolase 2 family.</text>
</comment>
<accession>A0A9E8HQK6</accession>
<dbReference type="InterPro" id="IPR029058">
    <property type="entry name" value="AB_hydrolase_fold"/>
</dbReference>
<keyword evidence="5" id="KW-1185">Reference proteome</keyword>
<reference evidence="4" key="1">
    <citation type="submission" date="2022-07" db="EMBL/GenBank/DDBJ databases">
        <title>Alkalimarinus sp. nov., isolated from gut of a Alitta virens.</title>
        <authorList>
            <person name="Yang A.I."/>
            <person name="Shin N.-R."/>
        </authorList>
    </citation>
    <scope>NUCLEOTIDE SEQUENCE</scope>
    <source>
        <strain evidence="4">FA028</strain>
    </source>
</reference>
<dbReference type="Gene3D" id="3.40.50.1820">
    <property type="entry name" value="alpha/beta hydrolase"/>
    <property type="match status" value="1"/>
</dbReference>
<organism evidence="4 5">
    <name type="scientific">Alkalimarinus sediminis</name>
    <dbReference type="NCBI Taxonomy" id="1632866"/>
    <lineage>
        <taxon>Bacteria</taxon>
        <taxon>Pseudomonadati</taxon>
        <taxon>Pseudomonadota</taxon>
        <taxon>Gammaproteobacteria</taxon>
        <taxon>Alteromonadales</taxon>
        <taxon>Alteromonadaceae</taxon>
        <taxon>Alkalimarinus</taxon>
    </lineage>
</organism>
<dbReference type="EMBL" id="CP101527">
    <property type="protein sequence ID" value="UZW76893.1"/>
    <property type="molecule type" value="Genomic_DNA"/>
</dbReference>
<sequence length="219" mass="24177">MTYLPAIEIEPKKKADASVIWLHGLGANGHDFEPIVPELNLPESAAIRFILPHAPSIPVTVNGGYVMPAWYDVLEMDIDRTIDEAQLLQSVAEVHKLIQREQERGIASERIIVVGFSQGGAVGYHAALTYPEKLGGLLGLSTYFATAQTIAPNPVNQNIPIKVYHGSLDPVVSESLGRKGYEDLLALGYQAEYETYPMEHQVCLEEIEDISAWLQQQLL</sequence>
<gene>
    <name evidence="4" type="ORF">NNL22_00640</name>
</gene>
<dbReference type="SUPFAM" id="SSF53474">
    <property type="entry name" value="alpha/beta-Hydrolases"/>
    <property type="match status" value="1"/>
</dbReference>
<evidence type="ECO:0000256" key="2">
    <source>
        <dbReference type="ARBA" id="ARBA00022801"/>
    </source>
</evidence>
<dbReference type="AlphaFoldDB" id="A0A9E8HQK6"/>
<dbReference type="Pfam" id="PF02230">
    <property type="entry name" value="Abhydrolase_2"/>
    <property type="match status" value="1"/>
</dbReference>
<dbReference type="InterPro" id="IPR003140">
    <property type="entry name" value="PLipase/COase/thioEstase"/>
</dbReference>
<evidence type="ECO:0000313" key="5">
    <source>
        <dbReference type="Proteomes" id="UP001164472"/>
    </source>
</evidence>
<evidence type="ECO:0000256" key="1">
    <source>
        <dbReference type="ARBA" id="ARBA00006499"/>
    </source>
</evidence>
<name>A0A9E8HQK6_9ALTE</name>
<keyword evidence="2 4" id="KW-0378">Hydrolase</keyword>
<dbReference type="KEGG" id="asem:NNL22_00640"/>
<evidence type="ECO:0000313" key="4">
    <source>
        <dbReference type="EMBL" id="UZW76893.1"/>
    </source>
</evidence>
<dbReference type="Proteomes" id="UP001164472">
    <property type="component" value="Chromosome"/>
</dbReference>
<evidence type="ECO:0000259" key="3">
    <source>
        <dbReference type="Pfam" id="PF02230"/>
    </source>
</evidence>
<protein>
    <submittedName>
        <fullName evidence="4">Alpha/beta hydrolase</fullName>
    </submittedName>
</protein>
<dbReference type="GO" id="GO:0016787">
    <property type="term" value="F:hydrolase activity"/>
    <property type="evidence" value="ECO:0007669"/>
    <property type="project" value="UniProtKB-KW"/>
</dbReference>
<proteinExistence type="inferred from homology"/>
<feature type="domain" description="Phospholipase/carboxylesterase/thioesterase" evidence="3">
    <location>
        <begin position="9"/>
        <end position="216"/>
    </location>
</feature>
<dbReference type="PANTHER" id="PTHR10655">
    <property type="entry name" value="LYSOPHOSPHOLIPASE-RELATED"/>
    <property type="match status" value="1"/>
</dbReference>
<dbReference type="InterPro" id="IPR050565">
    <property type="entry name" value="LYPA1-2/EST-like"/>
</dbReference>